<accession>A0A9D1YZE9</accession>
<organism evidence="2 3">
    <name type="scientific">Candidatus Alistipes intestinigallinarum</name>
    <dbReference type="NCBI Taxonomy" id="2838440"/>
    <lineage>
        <taxon>Bacteria</taxon>
        <taxon>Pseudomonadati</taxon>
        <taxon>Bacteroidota</taxon>
        <taxon>Bacteroidia</taxon>
        <taxon>Bacteroidales</taxon>
        <taxon>Rikenellaceae</taxon>
        <taxon>Alistipes</taxon>
    </lineage>
</organism>
<evidence type="ECO:0000313" key="3">
    <source>
        <dbReference type="Proteomes" id="UP000886844"/>
    </source>
</evidence>
<reference evidence="2" key="2">
    <citation type="submission" date="2021-04" db="EMBL/GenBank/DDBJ databases">
        <authorList>
            <person name="Gilroy R."/>
        </authorList>
    </citation>
    <scope>NUCLEOTIDE SEQUENCE</scope>
    <source>
        <strain evidence="2">5134</strain>
    </source>
</reference>
<keyword evidence="1" id="KW-0175">Coiled coil</keyword>
<feature type="coiled-coil region" evidence="1">
    <location>
        <begin position="14"/>
        <end position="92"/>
    </location>
</feature>
<evidence type="ECO:0008006" key="4">
    <source>
        <dbReference type="Google" id="ProtNLM"/>
    </source>
</evidence>
<name>A0A9D1YZE9_9BACT</name>
<evidence type="ECO:0000256" key="1">
    <source>
        <dbReference type="SAM" id="Coils"/>
    </source>
</evidence>
<gene>
    <name evidence="2" type="ORF">H9828_01555</name>
</gene>
<comment type="caution">
    <text evidence="2">The sequence shown here is derived from an EMBL/GenBank/DDBJ whole genome shotgun (WGS) entry which is preliminary data.</text>
</comment>
<dbReference type="AlphaFoldDB" id="A0A9D1YZE9"/>
<sequence length="107" mass="12320">MAEKRVITNIEAHVRQLIDDHKRLSKICDELTAQRDAWRAEKRSLEERIKELEAEVARMQLSEGLAGGGTNREKARARVNRLMREVDKCIALLGQQSETPKTDRKPQ</sequence>
<proteinExistence type="predicted"/>
<dbReference type="EMBL" id="DXDA01000015">
    <property type="protein sequence ID" value="HIY68083.1"/>
    <property type="molecule type" value="Genomic_DNA"/>
</dbReference>
<reference evidence="2" key="1">
    <citation type="journal article" date="2021" name="PeerJ">
        <title>Extensive microbial diversity within the chicken gut microbiome revealed by metagenomics and culture.</title>
        <authorList>
            <person name="Gilroy R."/>
            <person name="Ravi A."/>
            <person name="Getino M."/>
            <person name="Pursley I."/>
            <person name="Horton D.L."/>
            <person name="Alikhan N.F."/>
            <person name="Baker D."/>
            <person name="Gharbi K."/>
            <person name="Hall N."/>
            <person name="Watson M."/>
            <person name="Adriaenssens E.M."/>
            <person name="Foster-Nyarko E."/>
            <person name="Jarju S."/>
            <person name="Secka A."/>
            <person name="Antonio M."/>
            <person name="Oren A."/>
            <person name="Chaudhuri R.R."/>
            <person name="La Ragione R."/>
            <person name="Hildebrand F."/>
            <person name="Pallen M.J."/>
        </authorList>
    </citation>
    <scope>NUCLEOTIDE SEQUENCE</scope>
    <source>
        <strain evidence="2">5134</strain>
    </source>
</reference>
<dbReference type="Proteomes" id="UP000886844">
    <property type="component" value="Unassembled WGS sequence"/>
</dbReference>
<evidence type="ECO:0000313" key="2">
    <source>
        <dbReference type="EMBL" id="HIY68083.1"/>
    </source>
</evidence>
<protein>
    <recommendedName>
        <fullName evidence="4">Cell division protein ZapB</fullName>
    </recommendedName>
</protein>